<reference evidence="2 3" key="1">
    <citation type="submission" date="2019-05" db="EMBL/GenBank/DDBJ databases">
        <title>Another draft genome of Portunus trituberculatus and its Hox gene families provides insights of decapod evolution.</title>
        <authorList>
            <person name="Jeong J.-H."/>
            <person name="Song I."/>
            <person name="Kim S."/>
            <person name="Choi T."/>
            <person name="Kim D."/>
            <person name="Ryu S."/>
            <person name="Kim W."/>
        </authorList>
    </citation>
    <scope>NUCLEOTIDE SEQUENCE [LARGE SCALE GENOMIC DNA]</scope>
    <source>
        <tissue evidence="2">Muscle</tissue>
    </source>
</reference>
<name>A0A5B7F594_PORTR</name>
<gene>
    <name evidence="2" type="ORF">E2C01_034321</name>
</gene>
<dbReference type="AlphaFoldDB" id="A0A5B7F594"/>
<feature type="compositionally biased region" description="Basic and acidic residues" evidence="1">
    <location>
        <begin position="44"/>
        <end position="67"/>
    </location>
</feature>
<evidence type="ECO:0000313" key="3">
    <source>
        <dbReference type="Proteomes" id="UP000324222"/>
    </source>
</evidence>
<keyword evidence="3" id="KW-1185">Reference proteome</keyword>
<feature type="compositionally biased region" description="Acidic residues" evidence="1">
    <location>
        <begin position="68"/>
        <end position="77"/>
    </location>
</feature>
<sequence length="77" mass="8274">MFLGVDDETEASGGMSPCRLKRENAWCGVLPGVFTLGLGSRGSAKAEKDRGKDEGKKEGRKGKREEFVESDGEVSIP</sequence>
<organism evidence="2 3">
    <name type="scientific">Portunus trituberculatus</name>
    <name type="common">Swimming crab</name>
    <name type="synonym">Neptunus trituberculatus</name>
    <dbReference type="NCBI Taxonomy" id="210409"/>
    <lineage>
        <taxon>Eukaryota</taxon>
        <taxon>Metazoa</taxon>
        <taxon>Ecdysozoa</taxon>
        <taxon>Arthropoda</taxon>
        <taxon>Crustacea</taxon>
        <taxon>Multicrustacea</taxon>
        <taxon>Malacostraca</taxon>
        <taxon>Eumalacostraca</taxon>
        <taxon>Eucarida</taxon>
        <taxon>Decapoda</taxon>
        <taxon>Pleocyemata</taxon>
        <taxon>Brachyura</taxon>
        <taxon>Eubrachyura</taxon>
        <taxon>Portunoidea</taxon>
        <taxon>Portunidae</taxon>
        <taxon>Portuninae</taxon>
        <taxon>Portunus</taxon>
    </lineage>
</organism>
<evidence type="ECO:0000256" key="1">
    <source>
        <dbReference type="SAM" id="MobiDB-lite"/>
    </source>
</evidence>
<comment type="caution">
    <text evidence="2">The sequence shown here is derived from an EMBL/GenBank/DDBJ whole genome shotgun (WGS) entry which is preliminary data.</text>
</comment>
<accession>A0A5B7F594</accession>
<dbReference type="Proteomes" id="UP000324222">
    <property type="component" value="Unassembled WGS sequence"/>
</dbReference>
<dbReference type="EMBL" id="VSRR010004803">
    <property type="protein sequence ID" value="MPC40755.1"/>
    <property type="molecule type" value="Genomic_DNA"/>
</dbReference>
<protein>
    <submittedName>
        <fullName evidence="2">Uncharacterized protein</fullName>
    </submittedName>
</protein>
<feature type="region of interest" description="Disordered" evidence="1">
    <location>
        <begin position="37"/>
        <end position="77"/>
    </location>
</feature>
<evidence type="ECO:0000313" key="2">
    <source>
        <dbReference type="EMBL" id="MPC40755.1"/>
    </source>
</evidence>
<proteinExistence type="predicted"/>